<proteinExistence type="predicted"/>
<organism evidence="3 4">
    <name type="scientific">Hibiscus trionum</name>
    <name type="common">Flower of an hour</name>
    <dbReference type="NCBI Taxonomy" id="183268"/>
    <lineage>
        <taxon>Eukaryota</taxon>
        <taxon>Viridiplantae</taxon>
        <taxon>Streptophyta</taxon>
        <taxon>Embryophyta</taxon>
        <taxon>Tracheophyta</taxon>
        <taxon>Spermatophyta</taxon>
        <taxon>Magnoliopsida</taxon>
        <taxon>eudicotyledons</taxon>
        <taxon>Gunneridae</taxon>
        <taxon>Pentapetalae</taxon>
        <taxon>rosids</taxon>
        <taxon>malvids</taxon>
        <taxon>Malvales</taxon>
        <taxon>Malvaceae</taxon>
        <taxon>Malvoideae</taxon>
        <taxon>Hibiscus</taxon>
    </lineage>
</organism>
<reference evidence="3" key="1">
    <citation type="submission" date="2023-05" db="EMBL/GenBank/DDBJ databases">
        <title>Genome and transcriptome analyses reveal genes involved in the formation of fine ridges on petal epidermal cells in Hibiscus trionum.</title>
        <authorList>
            <person name="Koshimizu S."/>
            <person name="Masuda S."/>
            <person name="Ishii T."/>
            <person name="Shirasu K."/>
            <person name="Hoshino A."/>
            <person name="Arita M."/>
        </authorList>
    </citation>
    <scope>NUCLEOTIDE SEQUENCE</scope>
    <source>
        <strain evidence="3">Hamamatsu line</strain>
    </source>
</reference>
<keyword evidence="2" id="KW-0732">Signal</keyword>
<feature type="region of interest" description="Disordered" evidence="1">
    <location>
        <begin position="82"/>
        <end position="105"/>
    </location>
</feature>
<keyword evidence="4" id="KW-1185">Reference proteome</keyword>
<feature type="signal peptide" evidence="2">
    <location>
        <begin position="1"/>
        <end position="24"/>
    </location>
</feature>
<protein>
    <recommendedName>
        <fullName evidence="5">Rapid ALkalinization Factor</fullName>
    </recommendedName>
</protein>
<comment type="caution">
    <text evidence="3">The sequence shown here is derived from an EMBL/GenBank/DDBJ whole genome shotgun (WGS) entry which is preliminary data.</text>
</comment>
<sequence>MKQKCLSLTILVLVFFNSMNISGAVSTETNSTASIIADDNELEFLMDSHFGRILQGGRNVVYNSGNSGRPVASCGRGGPYDSCLPNPNRPPPSQNCGTYTRSCGR</sequence>
<feature type="chain" id="PRO_5040720920" description="Rapid ALkalinization Factor" evidence="2">
    <location>
        <begin position="25"/>
        <end position="105"/>
    </location>
</feature>
<feature type="compositionally biased region" description="Polar residues" evidence="1">
    <location>
        <begin position="94"/>
        <end position="105"/>
    </location>
</feature>
<dbReference type="Proteomes" id="UP001165190">
    <property type="component" value="Unassembled WGS sequence"/>
</dbReference>
<dbReference type="AlphaFoldDB" id="A0A9W7LV46"/>
<name>A0A9W7LV46_HIBTR</name>
<dbReference type="EMBL" id="BSYR01000012">
    <property type="protein sequence ID" value="GMI76280.1"/>
    <property type="molecule type" value="Genomic_DNA"/>
</dbReference>
<evidence type="ECO:0000256" key="2">
    <source>
        <dbReference type="SAM" id="SignalP"/>
    </source>
</evidence>
<gene>
    <name evidence="3" type="ORF">HRI_001297300</name>
</gene>
<dbReference type="OrthoDB" id="1532484at2759"/>
<accession>A0A9W7LV46</accession>
<evidence type="ECO:0008006" key="5">
    <source>
        <dbReference type="Google" id="ProtNLM"/>
    </source>
</evidence>
<evidence type="ECO:0000313" key="3">
    <source>
        <dbReference type="EMBL" id="GMI76280.1"/>
    </source>
</evidence>
<evidence type="ECO:0000256" key="1">
    <source>
        <dbReference type="SAM" id="MobiDB-lite"/>
    </source>
</evidence>
<evidence type="ECO:0000313" key="4">
    <source>
        <dbReference type="Proteomes" id="UP001165190"/>
    </source>
</evidence>